<organism evidence="1 2">
    <name type="scientific">Flavobacterium degerlachei</name>
    <dbReference type="NCBI Taxonomy" id="229203"/>
    <lineage>
        <taxon>Bacteria</taxon>
        <taxon>Pseudomonadati</taxon>
        <taxon>Bacteroidota</taxon>
        <taxon>Flavobacteriia</taxon>
        <taxon>Flavobacteriales</taxon>
        <taxon>Flavobacteriaceae</taxon>
        <taxon>Flavobacterium</taxon>
    </lineage>
</organism>
<protein>
    <submittedName>
        <fullName evidence="1">Uncharacterized protein</fullName>
    </submittedName>
</protein>
<dbReference type="STRING" id="229203.SAMN05444338_106172"/>
<keyword evidence="2" id="KW-1185">Reference proteome</keyword>
<dbReference type="EMBL" id="FNMV01000006">
    <property type="protein sequence ID" value="SDX03274.1"/>
    <property type="molecule type" value="Genomic_DNA"/>
</dbReference>
<accession>A0A1H2YF57</accession>
<sequence length="29" mass="3437">MSGFFFGRYPLKTAGQALRYNLFILRKIK</sequence>
<dbReference type="AlphaFoldDB" id="A0A1H2YF57"/>
<name>A0A1H2YF57_9FLAO</name>
<evidence type="ECO:0000313" key="2">
    <source>
        <dbReference type="Proteomes" id="UP000198569"/>
    </source>
</evidence>
<reference evidence="2" key="1">
    <citation type="submission" date="2016-10" db="EMBL/GenBank/DDBJ databases">
        <authorList>
            <person name="Varghese N."/>
            <person name="Submissions S."/>
        </authorList>
    </citation>
    <scope>NUCLEOTIDE SEQUENCE [LARGE SCALE GENOMIC DNA]</scope>
    <source>
        <strain evidence="2">DSM 15718</strain>
    </source>
</reference>
<proteinExistence type="predicted"/>
<evidence type="ECO:0000313" key="1">
    <source>
        <dbReference type="EMBL" id="SDX03274.1"/>
    </source>
</evidence>
<gene>
    <name evidence="1" type="ORF">SAMN05444338_106172</name>
</gene>
<dbReference type="Proteomes" id="UP000198569">
    <property type="component" value="Unassembled WGS sequence"/>
</dbReference>